<accession>A0A7K2IMG2</accession>
<feature type="transmembrane region" description="Helical" evidence="1">
    <location>
        <begin position="228"/>
        <end position="248"/>
    </location>
</feature>
<evidence type="ECO:0000256" key="1">
    <source>
        <dbReference type="SAM" id="Phobius"/>
    </source>
</evidence>
<organism evidence="2 3">
    <name type="scientific">Nocardiopsis alba</name>
    <dbReference type="NCBI Taxonomy" id="53437"/>
    <lineage>
        <taxon>Bacteria</taxon>
        <taxon>Bacillati</taxon>
        <taxon>Actinomycetota</taxon>
        <taxon>Actinomycetes</taxon>
        <taxon>Streptosporangiales</taxon>
        <taxon>Nocardiopsidaceae</taxon>
        <taxon>Nocardiopsis</taxon>
    </lineage>
</organism>
<proteinExistence type="predicted"/>
<evidence type="ECO:0000313" key="3">
    <source>
        <dbReference type="Proteomes" id="UP000467124"/>
    </source>
</evidence>
<dbReference type="RefSeq" id="WP_161110074.1">
    <property type="nucleotide sequence ID" value="NZ_WWHY01000001.1"/>
</dbReference>
<gene>
    <name evidence="2" type="ORF">GTW20_01430</name>
</gene>
<evidence type="ECO:0000313" key="2">
    <source>
        <dbReference type="EMBL" id="MYR30964.1"/>
    </source>
</evidence>
<keyword evidence="1" id="KW-0812">Transmembrane</keyword>
<sequence length="676" mass="72008">MPEVPTKPSEPSLSALLAAPLTTLALVLVFLVGWPTAAMADTEPASPAAYVADLMAEQPEGRAVVVNDLLAGEYDLERLEEEVRAEFDRLDVPYHVFVGTDLVNLRQRGFVAALQDRVGEAGLYAYLSEGSVIVDASTTAGVDLPMDEANTVMVYDGPEYSDPLPVVAKAYVDALLDPEVAEHAERARQASYDEDGGSTSEDRASKWREFVDDMDPDSVNGPENAGTLAGMLGGTVLGVGGAWAVLVWRRRGTGRPPVGSLWWAGGSVAVAGAIAVTGLLLTVLPEAGPRERASEALDEALSSPPYVLATDRVDRVVDGWDDDTRVFVDPLTPLSPEAGEELADAVADASVPVYTAVVPLDRDDESEGDAEVLAHALAHTSGRGGVYVVVDGLHGGVGTALLGVDAGVQVWDLNVSMSELPEGAPVTAAALELLDRLGEARSAPGVAPTVPLAAEFHADAADDGEPSTRAERYHAEGLWPGLLILGPMMGALLWFVCAGVALLLPWSVRWTRATPGRRLRPMARRAADRAVAALDAAGDHPEADRAVRDLDTALVVLGESPDELDLVGVIVLARRAARRLEEAEGRADGPVCMADPLHGPAEGRGRLPRWDGGNPLPLCRGCLRRRPERRVPLRVRAGGRRFVPHLTLRERTWVSSRYGTKRRLTGESLLEESRAR</sequence>
<feature type="transmembrane region" description="Helical" evidence="1">
    <location>
        <begin position="260"/>
        <end position="284"/>
    </location>
</feature>
<dbReference type="Proteomes" id="UP000467124">
    <property type="component" value="Unassembled WGS sequence"/>
</dbReference>
<keyword evidence="1" id="KW-1133">Transmembrane helix</keyword>
<keyword evidence="1" id="KW-0472">Membrane</keyword>
<comment type="caution">
    <text evidence="2">The sequence shown here is derived from an EMBL/GenBank/DDBJ whole genome shotgun (WGS) entry which is preliminary data.</text>
</comment>
<protein>
    <submittedName>
        <fullName evidence="2">Uncharacterized protein</fullName>
    </submittedName>
</protein>
<feature type="transmembrane region" description="Helical" evidence="1">
    <location>
        <begin position="478"/>
        <end position="504"/>
    </location>
</feature>
<name>A0A7K2IMG2_9ACTN</name>
<reference evidence="2 3" key="1">
    <citation type="journal article" date="2019" name="Nat. Commun.">
        <title>The antimicrobial potential of Streptomyces from insect microbiomes.</title>
        <authorList>
            <person name="Chevrette M.G."/>
            <person name="Carlson C.M."/>
            <person name="Ortega H.E."/>
            <person name="Thomas C."/>
            <person name="Ananiev G.E."/>
            <person name="Barns K.J."/>
            <person name="Book A.J."/>
            <person name="Cagnazzo J."/>
            <person name="Carlos C."/>
            <person name="Flanigan W."/>
            <person name="Grubbs K.J."/>
            <person name="Horn H.A."/>
            <person name="Hoffmann F.M."/>
            <person name="Klassen J.L."/>
            <person name="Knack J.J."/>
            <person name="Lewin G.R."/>
            <person name="McDonald B.R."/>
            <person name="Muller L."/>
            <person name="Melo W.G.P."/>
            <person name="Pinto-Tomas A.A."/>
            <person name="Schmitz A."/>
            <person name="Wendt-Pienkowski E."/>
            <person name="Wildman S."/>
            <person name="Zhao M."/>
            <person name="Zhang F."/>
            <person name="Bugni T.S."/>
            <person name="Andes D.R."/>
            <person name="Pupo M.T."/>
            <person name="Currie C.R."/>
        </authorList>
    </citation>
    <scope>NUCLEOTIDE SEQUENCE [LARGE SCALE GENOMIC DNA]</scope>
    <source>
        <strain evidence="2 3">SID5840</strain>
    </source>
</reference>
<dbReference type="EMBL" id="WWHY01000001">
    <property type="protein sequence ID" value="MYR30964.1"/>
    <property type="molecule type" value="Genomic_DNA"/>
</dbReference>
<dbReference type="AlphaFoldDB" id="A0A7K2IMG2"/>